<dbReference type="PANTHER" id="PTHR44591">
    <property type="entry name" value="STRESS RESPONSE REGULATOR PROTEIN 1"/>
    <property type="match status" value="1"/>
</dbReference>
<dbReference type="InterPro" id="IPR050595">
    <property type="entry name" value="Bact_response_regulator"/>
</dbReference>
<evidence type="ECO:0000256" key="1">
    <source>
        <dbReference type="ARBA" id="ARBA00022553"/>
    </source>
</evidence>
<evidence type="ECO:0000313" key="5">
    <source>
        <dbReference type="Proteomes" id="UP000501802"/>
    </source>
</evidence>
<organism evidence="4 5">
    <name type="scientific">Spirosoma aureum</name>
    <dbReference type="NCBI Taxonomy" id="2692134"/>
    <lineage>
        <taxon>Bacteria</taxon>
        <taxon>Pseudomonadati</taxon>
        <taxon>Bacteroidota</taxon>
        <taxon>Cytophagia</taxon>
        <taxon>Cytophagales</taxon>
        <taxon>Cytophagaceae</taxon>
        <taxon>Spirosoma</taxon>
    </lineage>
</organism>
<dbReference type="EMBL" id="CP050063">
    <property type="protein sequence ID" value="QIP14125.1"/>
    <property type="molecule type" value="Genomic_DNA"/>
</dbReference>
<dbReference type="KEGG" id="spib:G8759_16635"/>
<feature type="domain" description="Response regulatory" evidence="3">
    <location>
        <begin position="4"/>
        <end position="123"/>
    </location>
</feature>
<dbReference type="PANTHER" id="PTHR44591:SF3">
    <property type="entry name" value="RESPONSE REGULATORY DOMAIN-CONTAINING PROTEIN"/>
    <property type="match status" value="1"/>
</dbReference>
<evidence type="ECO:0000259" key="3">
    <source>
        <dbReference type="PROSITE" id="PS50110"/>
    </source>
</evidence>
<dbReference type="SUPFAM" id="SSF52172">
    <property type="entry name" value="CheY-like"/>
    <property type="match status" value="1"/>
</dbReference>
<keyword evidence="1 2" id="KW-0597">Phosphoprotein</keyword>
<feature type="modified residue" description="4-aspartylphosphate" evidence="2">
    <location>
        <position position="56"/>
    </location>
</feature>
<proteinExistence type="predicted"/>
<evidence type="ECO:0000256" key="2">
    <source>
        <dbReference type="PROSITE-ProRule" id="PRU00169"/>
    </source>
</evidence>
<sequence length="137" mass="15919">MKYTILVVDDDDDDFLMLSSLINQCQQDVSLLYVQNGLEATQKLIEGLQPNLILVDVQMPLMDGYELVQWLMNSEAWRHIPVVIWTGEISDREVTRYYRAGANALMLKRDALQDVEAFCKYWLKLVQLPQLVWQEPG</sequence>
<reference evidence="4 5" key="1">
    <citation type="submission" date="2020-03" db="EMBL/GenBank/DDBJ databases">
        <authorList>
            <person name="Kim M.K."/>
        </authorList>
    </citation>
    <scope>NUCLEOTIDE SEQUENCE [LARGE SCALE GENOMIC DNA]</scope>
    <source>
        <strain evidence="4 5">BT328</strain>
    </source>
</reference>
<dbReference type="InterPro" id="IPR011006">
    <property type="entry name" value="CheY-like_superfamily"/>
</dbReference>
<dbReference type="InterPro" id="IPR001789">
    <property type="entry name" value="Sig_transdc_resp-reg_receiver"/>
</dbReference>
<dbReference type="GO" id="GO:0000160">
    <property type="term" value="P:phosphorelay signal transduction system"/>
    <property type="evidence" value="ECO:0007669"/>
    <property type="project" value="InterPro"/>
</dbReference>
<keyword evidence="5" id="KW-1185">Reference proteome</keyword>
<accession>A0A6G9APC3</accession>
<protein>
    <submittedName>
        <fullName evidence="4">Response regulator</fullName>
    </submittedName>
</protein>
<dbReference type="Proteomes" id="UP000501802">
    <property type="component" value="Chromosome"/>
</dbReference>
<dbReference type="SMART" id="SM00448">
    <property type="entry name" value="REC"/>
    <property type="match status" value="1"/>
</dbReference>
<gene>
    <name evidence="4" type="ORF">G8759_16635</name>
</gene>
<evidence type="ECO:0000313" key="4">
    <source>
        <dbReference type="EMBL" id="QIP14125.1"/>
    </source>
</evidence>
<dbReference type="RefSeq" id="WP_167209856.1">
    <property type="nucleotide sequence ID" value="NZ_CP050063.1"/>
</dbReference>
<dbReference type="AlphaFoldDB" id="A0A6G9APC3"/>
<dbReference type="Gene3D" id="3.40.50.2300">
    <property type="match status" value="1"/>
</dbReference>
<name>A0A6G9APC3_9BACT</name>
<dbReference type="PROSITE" id="PS50110">
    <property type="entry name" value="RESPONSE_REGULATORY"/>
    <property type="match status" value="1"/>
</dbReference>
<dbReference type="Pfam" id="PF00072">
    <property type="entry name" value="Response_reg"/>
    <property type="match status" value="1"/>
</dbReference>